<dbReference type="AlphaFoldDB" id="A0A9P6W0K6"/>
<feature type="region of interest" description="Disordered" evidence="1">
    <location>
        <begin position="114"/>
        <end position="137"/>
    </location>
</feature>
<reference evidence="2 3" key="1">
    <citation type="submission" date="2020-11" db="EMBL/GenBank/DDBJ databases">
        <title>Kefir isolates.</title>
        <authorList>
            <person name="Marcisauskas S."/>
            <person name="Kim Y."/>
            <person name="Blasche S."/>
        </authorList>
    </citation>
    <scope>NUCLEOTIDE SEQUENCE [LARGE SCALE GENOMIC DNA]</scope>
    <source>
        <strain evidence="2 3">KR</strain>
    </source>
</reference>
<evidence type="ECO:0000313" key="2">
    <source>
        <dbReference type="EMBL" id="KAG0659118.1"/>
    </source>
</evidence>
<name>A0A9P6W0K6_RHOMI</name>
<dbReference type="Proteomes" id="UP000777482">
    <property type="component" value="Unassembled WGS sequence"/>
</dbReference>
<proteinExistence type="predicted"/>
<dbReference type="OrthoDB" id="5405745at2759"/>
<protein>
    <submittedName>
        <fullName evidence="2">Stretch-activated cation channel mid1</fullName>
    </submittedName>
</protein>
<dbReference type="GO" id="GO:0005262">
    <property type="term" value="F:calcium channel activity"/>
    <property type="evidence" value="ECO:0007669"/>
    <property type="project" value="InterPro"/>
</dbReference>
<accession>A0A9P6W0K6</accession>
<organism evidence="2 3">
    <name type="scientific">Rhodotorula mucilaginosa</name>
    <name type="common">Yeast</name>
    <name type="synonym">Rhodotorula rubra</name>
    <dbReference type="NCBI Taxonomy" id="5537"/>
    <lineage>
        <taxon>Eukaryota</taxon>
        <taxon>Fungi</taxon>
        <taxon>Dikarya</taxon>
        <taxon>Basidiomycota</taxon>
        <taxon>Pucciniomycotina</taxon>
        <taxon>Microbotryomycetes</taxon>
        <taxon>Sporidiobolales</taxon>
        <taxon>Sporidiobolaceae</taxon>
        <taxon>Rhodotorula</taxon>
    </lineage>
</organism>
<dbReference type="Pfam" id="PF12929">
    <property type="entry name" value="Mid1"/>
    <property type="match status" value="1"/>
</dbReference>
<evidence type="ECO:0000313" key="3">
    <source>
        <dbReference type="Proteomes" id="UP000777482"/>
    </source>
</evidence>
<dbReference type="GO" id="GO:0098703">
    <property type="term" value="P:calcium ion import across plasma membrane"/>
    <property type="evidence" value="ECO:0007669"/>
    <property type="project" value="InterPro"/>
</dbReference>
<dbReference type="EMBL" id="PUHQ01000057">
    <property type="protein sequence ID" value="KAG0659118.1"/>
    <property type="molecule type" value="Genomic_DNA"/>
</dbReference>
<sequence length="618" mass="66157">MFWTAKTKERIAAPHLFWRRPPRRRRHPTARTALVCLAYGLVGAVLAQNQSLTSPSTTTITLGSAQSTVLSLPAPASFPLYISLSLCAIPASLAANDSFTLPVQLAKSLYVSNSSSNPLPGPSADPDATGVPRGSKGDSSALEYGYANVTIRAANEGNLTISIYAPDANDLLEGGDGTWSDESILASPGGGGGDRNEQWTFELGLANGTESVPYLATGQPGFRLEDTDATSVLLAATNQSQSYTPVLASTSDLAFPLARSHCFLRRAMTNNVATPSRIANSLTSRGYGPGERNQFLISDLARGTNFTAWLVENSTSSDGSSQMRVYDPVFFATKETDSCRLVFDVPSCPNVAYAVPAPQSISTSQLISYFNKTVSASLANFSRTLTTFPCDKEPYGLYSVVSKCSDCLDAYRGYVCAVVMPRCDDAPPNVSLNDTVPDTYDSNGDLIASWFLPDSYQSRLVRSEPFASRTPLFGPANLSSTFPFLFNDSSYPPDPANLARESPFPYSEIPPCLDVCHLVQARCPPFLNFVCPKTDGSGPKGGTGSAAWGQTQPVPSTERLANDIYGSSLQHRAADRWGNVLQSDLTMALQFIDPFAKQPFEAPLLKKPRAPGGGNKGS</sequence>
<dbReference type="PANTHER" id="PTHR39142">
    <property type="entry name" value="MID1P"/>
    <property type="match status" value="1"/>
</dbReference>
<evidence type="ECO:0000256" key="1">
    <source>
        <dbReference type="SAM" id="MobiDB-lite"/>
    </source>
</evidence>
<comment type="caution">
    <text evidence="2">The sequence shown here is derived from an EMBL/GenBank/DDBJ whole genome shotgun (WGS) entry which is preliminary data.</text>
</comment>
<dbReference type="InterPro" id="IPR024338">
    <property type="entry name" value="MID1/Yam8"/>
</dbReference>
<keyword evidence="3" id="KW-1185">Reference proteome</keyword>
<dbReference type="PANTHER" id="PTHR39142:SF1">
    <property type="entry name" value="AEL197CP"/>
    <property type="match status" value="1"/>
</dbReference>
<gene>
    <name evidence="2" type="primary">MID1</name>
    <name evidence="2" type="ORF">C6P46_005289</name>
</gene>